<dbReference type="InterPro" id="IPR046348">
    <property type="entry name" value="SIS_dom_sf"/>
</dbReference>
<gene>
    <name evidence="2" type="ORF">S01H4_24481</name>
</gene>
<dbReference type="SUPFAM" id="SSF53697">
    <property type="entry name" value="SIS domain"/>
    <property type="match status" value="1"/>
</dbReference>
<accession>X1BXR2</accession>
<dbReference type="Gene3D" id="3.40.50.10490">
    <property type="entry name" value="Glucose-6-phosphate isomerase like protein, domain 1"/>
    <property type="match status" value="1"/>
</dbReference>
<dbReference type="Pfam" id="PF13580">
    <property type="entry name" value="SIS_2"/>
    <property type="match status" value="1"/>
</dbReference>
<evidence type="ECO:0000313" key="2">
    <source>
        <dbReference type="EMBL" id="GAG85922.1"/>
    </source>
</evidence>
<sequence length="86" mass="9408">MSSFTKMYIGKIIDLLKRISSEEENNFNAAAKILADAIEGNGRIFACGCTHSATTMQDIYQRAGGLAVINAIFIPGLEFNCIRFSN</sequence>
<dbReference type="GO" id="GO:1901135">
    <property type="term" value="P:carbohydrate derivative metabolic process"/>
    <property type="evidence" value="ECO:0007669"/>
    <property type="project" value="InterPro"/>
</dbReference>
<dbReference type="EMBL" id="BART01011501">
    <property type="protein sequence ID" value="GAG85922.1"/>
    <property type="molecule type" value="Genomic_DNA"/>
</dbReference>
<organism evidence="2">
    <name type="scientific">marine sediment metagenome</name>
    <dbReference type="NCBI Taxonomy" id="412755"/>
    <lineage>
        <taxon>unclassified sequences</taxon>
        <taxon>metagenomes</taxon>
        <taxon>ecological metagenomes</taxon>
    </lineage>
</organism>
<feature type="domain" description="SIS" evidence="1">
    <location>
        <begin position="8"/>
        <end position="77"/>
    </location>
</feature>
<evidence type="ECO:0000259" key="1">
    <source>
        <dbReference type="Pfam" id="PF13580"/>
    </source>
</evidence>
<dbReference type="GO" id="GO:0097367">
    <property type="term" value="F:carbohydrate derivative binding"/>
    <property type="evidence" value="ECO:0007669"/>
    <property type="project" value="InterPro"/>
</dbReference>
<dbReference type="AlphaFoldDB" id="X1BXR2"/>
<reference evidence="2" key="1">
    <citation type="journal article" date="2014" name="Front. Microbiol.">
        <title>High frequency of phylogenetically diverse reductive dehalogenase-homologous genes in deep subseafloor sedimentary metagenomes.</title>
        <authorList>
            <person name="Kawai M."/>
            <person name="Futagami T."/>
            <person name="Toyoda A."/>
            <person name="Takaki Y."/>
            <person name="Nishi S."/>
            <person name="Hori S."/>
            <person name="Arai W."/>
            <person name="Tsubouchi T."/>
            <person name="Morono Y."/>
            <person name="Uchiyama I."/>
            <person name="Ito T."/>
            <person name="Fujiyama A."/>
            <person name="Inagaki F."/>
            <person name="Takami H."/>
        </authorList>
    </citation>
    <scope>NUCLEOTIDE SEQUENCE</scope>
    <source>
        <strain evidence="2">Expedition CK06-06</strain>
    </source>
</reference>
<comment type="caution">
    <text evidence="2">The sequence shown here is derived from an EMBL/GenBank/DDBJ whole genome shotgun (WGS) entry which is preliminary data.</text>
</comment>
<name>X1BXR2_9ZZZZ</name>
<dbReference type="InterPro" id="IPR001347">
    <property type="entry name" value="SIS_dom"/>
</dbReference>
<proteinExistence type="predicted"/>
<protein>
    <recommendedName>
        <fullName evidence="1">SIS domain-containing protein</fullName>
    </recommendedName>
</protein>